<gene>
    <name evidence="9" type="ORF">ENP34_06555</name>
</gene>
<evidence type="ECO:0000256" key="3">
    <source>
        <dbReference type="ARBA" id="ARBA00022475"/>
    </source>
</evidence>
<comment type="caution">
    <text evidence="9">The sequence shown here is derived from an EMBL/GenBank/DDBJ whole genome shotgun (WGS) entry which is preliminary data.</text>
</comment>
<dbReference type="SUPFAM" id="SSF161098">
    <property type="entry name" value="MetI-like"/>
    <property type="match status" value="1"/>
</dbReference>
<dbReference type="Gene3D" id="1.10.3720.10">
    <property type="entry name" value="MetI-like"/>
    <property type="match status" value="1"/>
</dbReference>
<dbReference type="PROSITE" id="PS50928">
    <property type="entry name" value="ABC_TM1"/>
    <property type="match status" value="1"/>
</dbReference>
<comment type="similarity">
    <text evidence="7">Belongs to the binding-protein-dependent transport system permease family.</text>
</comment>
<accession>A0A831TFR2</accession>
<dbReference type="PANTHER" id="PTHR43163:SF6">
    <property type="entry name" value="DIPEPTIDE TRANSPORT SYSTEM PERMEASE PROTEIN DPPB-RELATED"/>
    <property type="match status" value="1"/>
</dbReference>
<feature type="transmembrane region" description="Helical" evidence="7">
    <location>
        <begin position="12"/>
        <end position="30"/>
    </location>
</feature>
<evidence type="ECO:0000256" key="7">
    <source>
        <dbReference type="RuleBase" id="RU363032"/>
    </source>
</evidence>
<keyword evidence="2 7" id="KW-0813">Transport</keyword>
<evidence type="ECO:0000256" key="2">
    <source>
        <dbReference type="ARBA" id="ARBA00022448"/>
    </source>
</evidence>
<evidence type="ECO:0000256" key="5">
    <source>
        <dbReference type="ARBA" id="ARBA00022989"/>
    </source>
</evidence>
<dbReference type="AlphaFoldDB" id="A0A831TFR2"/>
<dbReference type="GO" id="GO:0005886">
    <property type="term" value="C:plasma membrane"/>
    <property type="evidence" value="ECO:0007669"/>
    <property type="project" value="UniProtKB-SubCell"/>
</dbReference>
<feature type="transmembrane region" description="Helical" evidence="7">
    <location>
        <begin position="137"/>
        <end position="159"/>
    </location>
</feature>
<dbReference type="CDD" id="cd06261">
    <property type="entry name" value="TM_PBP2"/>
    <property type="match status" value="1"/>
</dbReference>
<keyword evidence="4 7" id="KW-0812">Transmembrane</keyword>
<reference evidence="9" key="1">
    <citation type="journal article" date="2020" name="mSystems">
        <title>Genome- and Community-Level Interaction Insights into Carbon Utilization and Element Cycling Functions of Hydrothermarchaeota in Hydrothermal Sediment.</title>
        <authorList>
            <person name="Zhou Z."/>
            <person name="Liu Y."/>
            <person name="Xu W."/>
            <person name="Pan J."/>
            <person name="Luo Z.H."/>
            <person name="Li M."/>
        </authorList>
    </citation>
    <scope>NUCLEOTIDE SEQUENCE [LARGE SCALE GENOMIC DNA]</scope>
    <source>
        <strain evidence="9">SpSt-210</strain>
    </source>
</reference>
<proteinExistence type="inferred from homology"/>
<dbReference type="GO" id="GO:0071916">
    <property type="term" value="F:dipeptide transmembrane transporter activity"/>
    <property type="evidence" value="ECO:0007669"/>
    <property type="project" value="TreeGrafter"/>
</dbReference>
<feature type="domain" description="ABC transmembrane type-1" evidence="8">
    <location>
        <begin position="97"/>
        <end position="294"/>
    </location>
</feature>
<feature type="transmembrane region" description="Helical" evidence="7">
    <location>
        <begin position="103"/>
        <end position="125"/>
    </location>
</feature>
<feature type="transmembrane region" description="Helical" evidence="7">
    <location>
        <begin position="275"/>
        <end position="301"/>
    </location>
</feature>
<name>A0A831TFR2_9BACT</name>
<sequence>MEGLAQALLVRLGRALLTVWLVVTAVFVVLRSTGDPVRLLLPEDAPIEQVEAMRAKLGLDRSIPEQYLRFWMQALSGDLGASIRFQLPALRLVLVRLWPTVQLGFTAFALAAVGGVALGILAALARGRPVDQLVMAWMTLLQASPSFLIGIVLIFVFSVRLSWFPSNGYGSIQHLVLPALTLAMITMAALGRIVRSSLLEVLQADYVRTARAKGLPRRSVVLRHALRSASLPIVTVLGLEMASLLTGAIVVETVFTWPGVGRLAVEAVAVRDYPVVQAGVLVVTLVFVTINFVVDVSYVILDPRVRHV</sequence>
<feature type="transmembrane region" description="Helical" evidence="7">
    <location>
        <begin position="233"/>
        <end position="255"/>
    </location>
</feature>
<dbReference type="InterPro" id="IPR035906">
    <property type="entry name" value="MetI-like_sf"/>
</dbReference>
<keyword evidence="6 7" id="KW-0472">Membrane</keyword>
<protein>
    <submittedName>
        <fullName evidence="9">ABC transporter permease</fullName>
    </submittedName>
</protein>
<dbReference type="Pfam" id="PF00528">
    <property type="entry name" value="BPD_transp_1"/>
    <property type="match status" value="1"/>
</dbReference>
<dbReference type="EMBL" id="DSIY01000160">
    <property type="protein sequence ID" value="HEG91086.1"/>
    <property type="molecule type" value="Genomic_DNA"/>
</dbReference>
<comment type="subcellular location">
    <subcellularLocation>
        <location evidence="1 7">Cell membrane</location>
        <topology evidence="1 7">Multi-pass membrane protein</topology>
    </subcellularLocation>
</comment>
<evidence type="ECO:0000256" key="6">
    <source>
        <dbReference type="ARBA" id="ARBA00023136"/>
    </source>
</evidence>
<evidence type="ECO:0000256" key="4">
    <source>
        <dbReference type="ARBA" id="ARBA00022692"/>
    </source>
</evidence>
<evidence type="ECO:0000256" key="1">
    <source>
        <dbReference type="ARBA" id="ARBA00004651"/>
    </source>
</evidence>
<keyword evidence="5 7" id="KW-1133">Transmembrane helix</keyword>
<keyword evidence="3" id="KW-1003">Cell membrane</keyword>
<evidence type="ECO:0000313" key="9">
    <source>
        <dbReference type="EMBL" id="HEG91086.1"/>
    </source>
</evidence>
<dbReference type="InterPro" id="IPR000515">
    <property type="entry name" value="MetI-like"/>
</dbReference>
<organism evidence="9">
    <name type="scientific">Thermorudis peleae</name>
    <dbReference type="NCBI Taxonomy" id="1382356"/>
    <lineage>
        <taxon>Bacteria</taxon>
        <taxon>Pseudomonadati</taxon>
        <taxon>Thermomicrobiota</taxon>
        <taxon>Thermomicrobia</taxon>
        <taxon>Thermomicrobia incertae sedis</taxon>
        <taxon>Thermorudis</taxon>
    </lineage>
</organism>
<dbReference type="PANTHER" id="PTHR43163">
    <property type="entry name" value="DIPEPTIDE TRANSPORT SYSTEM PERMEASE PROTEIN DPPB-RELATED"/>
    <property type="match status" value="1"/>
</dbReference>
<feature type="transmembrane region" description="Helical" evidence="7">
    <location>
        <begin position="171"/>
        <end position="190"/>
    </location>
</feature>
<evidence type="ECO:0000259" key="8">
    <source>
        <dbReference type="PROSITE" id="PS50928"/>
    </source>
</evidence>